<evidence type="ECO:0000313" key="2">
    <source>
        <dbReference type="Proteomes" id="UP000279087"/>
    </source>
</evidence>
<accession>A0A3G3M4K3</accession>
<evidence type="ECO:0000313" key="1">
    <source>
        <dbReference type="EMBL" id="AYR01047.1"/>
    </source>
</evidence>
<proteinExistence type="predicted"/>
<gene>
    <name evidence="1" type="primary">79</name>
    <name evidence="1" type="ORF">PBI_ISOLDE_79</name>
</gene>
<dbReference type="KEGG" id="vg:77932044"/>
<name>A0A3G3M4K3_9CAUD</name>
<organism evidence="1 2">
    <name type="scientific">Arthrobacter phage Isolde</name>
    <dbReference type="NCBI Taxonomy" id="2419610"/>
    <lineage>
        <taxon>Viruses</taxon>
        <taxon>Duplodnaviria</taxon>
        <taxon>Heunggongvirae</taxon>
        <taxon>Uroviricota</taxon>
        <taxon>Caudoviricetes</taxon>
        <taxon>Isoldevirus</taxon>
        <taxon>Isoldevirus isolde</taxon>
    </lineage>
</organism>
<reference evidence="1 2" key="1">
    <citation type="submission" date="2018-09" db="EMBL/GenBank/DDBJ databases">
        <authorList>
            <person name="Zack K."/>
            <person name="Stoner T.H."/>
            <person name="Garlena R.A."/>
            <person name="Russell D.A."/>
            <person name="Pope W.H."/>
            <person name="Jacobs-Sera D."/>
            <person name="Hatfull G.F."/>
        </authorList>
    </citation>
    <scope>NUCLEOTIDE SEQUENCE [LARGE SCALE GENOMIC DNA]</scope>
</reference>
<keyword evidence="2" id="KW-1185">Reference proteome</keyword>
<sequence>MITESQAKALAVMLHEIRPRWSAPAMVKVFERNHTHPAPFPDIAAAAVNAARDPVVETPGCIFTDQRFWPAEAKAHLPKPTPCPDHIGEASHNCRSCQADIKVGDRPKEMLGKHWNPLDSAENEVK</sequence>
<dbReference type="RefSeq" id="YP_010656168.1">
    <property type="nucleotide sequence ID" value="NC_070835.1"/>
</dbReference>
<dbReference type="GeneID" id="77932044"/>
<dbReference type="Proteomes" id="UP000279087">
    <property type="component" value="Segment"/>
</dbReference>
<dbReference type="EMBL" id="MH910037">
    <property type="protein sequence ID" value="AYR01047.1"/>
    <property type="molecule type" value="Genomic_DNA"/>
</dbReference>
<protein>
    <submittedName>
        <fullName evidence="1">Uncharacterized protein</fullName>
    </submittedName>
</protein>